<proteinExistence type="predicted"/>
<keyword evidence="3" id="KW-1185">Reference proteome</keyword>
<organism evidence="2 3">
    <name type="scientific">Fistulina hepatica ATCC 64428</name>
    <dbReference type="NCBI Taxonomy" id="1128425"/>
    <lineage>
        <taxon>Eukaryota</taxon>
        <taxon>Fungi</taxon>
        <taxon>Dikarya</taxon>
        <taxon>Basidiomycota</taxon>
        <taxon>Agaricomycotina</taxon>
        <taxon>Agaricomycetes</taxon>
        <taxon>Agaricomycetidae</taxon>
        <taxon>Agaricales</taxon>
        <taxon>Fistulinaceae</taxon>
        <taxon>Fistulina</taxon>
    </lineage>
</organism>
<dbReference type="Proteomes" id="UP000054144">
    <property type="component" value="Unassembled WGS sequence"/>
</dbReference>
<evidence type="ECO:0000313" key="3">
    <source>
        <dbReference type="Proteomes" id="UP000054144"/>
    </source>
</evidence>
<evidence type="ECO:0000256" key="1">
    <source>
        <dbReference type="SAM" id="MobiDB-lite"/>
    </source>
</evidence>
<name>A0A0D7A9L7_9AGAR</name>
<dbReference type="AlphaFoldDB" id="A0A0D7A9L7"/>
<feature type="region of interest" description="Disordered" evidence="1">
    <location>
        <begin position="119"/>
        <end position="147"/>
    </location>
</feature>
<reference evidence="2 3" key="1">
    <citation type="journal article" date="2015" name="Fungal Genet. Biol.">
        <title>Evolution of novel wood decay mechanisms in Agaricales revealed by the genome sequences of Fistulina hepatica and Cylindrobasidium torrendii.</title>
        <authorList>
            <person name="Floudas D."/>
            <person name="Held B.W."/>
            <person name="Riley R."/>
            <person name="Nagy L.G."/>
            <person name="Koehler G."/>
            <person name="Ransdell A.S."/>
            <person name="Younus H."/>
            <person name="Chow J."/>
            <person name="Chiniquy J."/>
            <person name="Lipzen A."/>
            <person name="Tritt A."/>
            <person name="Sun H."/>
            <person name="Haridas S."/>
            <person name="LaButti K."/>
            <person name="Ohm R.A."/>
            <person name="Kues U."/>
            <person name="Blanchette R.A."/>
            <person name="Grigoriev I.V."/>
            <person name="Minto R.E."/>
            <person name="Hibbett D.S."/>
        </authorList>
    </citation>
    <scope>NUCLEOTIDE SEQUENCE [LARGE SCALE GENOMIC DNA]</scope>
    <source>
        <strain evidence="2 3">ATCC 64428</strain>
    </source>
</reference>
<dbReference type="EMBL" id="KN882013">
    <property type="protein sequence ID" value="KIY47094.1"/>
    <property type="molecule type" value="Genomic_DNA"/>
</dbReference>
<gene>
    <name evidence="2" type="ORF">FISHEDRAFT_75005</name>
</gene>
<evidence type="ECO:0000313" key="2">
    <source>
        <dbReference type="EMBL" id="KIY47094.1"/>
    </source>
</evidence>
<feature type="compositionally biased region" description="Basic and acidic residues" evidence="1">
    <location>
        <begin position="131"/>
        <end position="147"/>
    </location>
</feature>
<accession>A0A0D7A9L7</accession>
<sequence length="187" mass="21568">MLSNPSSRKIYVSNVGPGTGGRELKTMTKHWHNFRLPPPPSIVWRRRIVQKENPSRKSPRYSRDQRNLLPQKNRSYIPSQREHRWQWQAHAERNLDIIQSLVDALLGMAEYLQVGIPPSRHQHRATGNDTLDGRSQHRRPDGDTVKPVDAVKEIHKDVAEIRGSRATILGVLIGGDTRRSWAEEFEH</sequence>
<feature type="region of interest" description="Disordered" evidence="1">
    <location>
        <begin position="51"/>
        <end position="71"/>
    </location>
</feature>
<protein>
    <submittedName>
        <fullName evidence="2">Uncharacterized protein</fullName>
    </submittedName>
</protein>
<feature type="compositionally biased region" description="Basic and acidic residues" evidence="1">
    <location>
        <begin position="51"/>
        <end position="66"/>
    </location>
</feature>
<feature type="region of interest" description="Disordered" evidence="1">
    <location>
        <begin position="1"/>
        <end position="21"/>
    </location>
</feature>